<protein>
    <recommendedName>
        <fullName evidence="5">Secreted protein</fullName>
    </recommendedName>
</protein>
<feature type="chain" id="PRO_5005189795" description="Secreted protein" evidence="2">
    <location>
        <begin position="22"/>
        <end position="161"/>
    </location>
</feature>
<keyword evidence="2" id="KW-0732">Signal</keyword>
<dbReference type="EMBL" id="CDMY01000538">
    <property type="protein sequence ID" value="CEM21231.1"/>
    <property type="molecule type" value="Genomic_DNA"/>
</dbReference>
<evidence type="ECO:0008006" key="5">
    <source>
        <dbReference type="Google" id="ProtNLM"/>
    </source>
</evidence>
<feature type="compositionally biased region" description="Basic residues" evidence="1">
    <location>
        <begin position="151"/>
        <end position="161"/>
    </location>
</feature>
<gene>
    <name evidence="3" type="ORF">Vbra_21873</name>
</gene>
<dbReference type="InParanoid" id="A0A0G4G054"/>
<accession>A0A0G4G054</accession>
<dbReference type="Proteomes" id="UP000041254">
    <property type="component" value="Unassembled WGS sequence"/>
</dbReference>
<organism evidence="3 4">
    <name type="scientific">Vitrella brassicaformis (strain CCMP3155)</name>
    <dbReference type="NCBI Taxonomy" id="1169540"/>
    <lineage>
        <taxon>Eukaryota</taxon>
        <taxon>Sar</taxon>
        <taxon>Alveolata</taxon>
        <taxon>Colpodellida</taxon>
        <taxon>Vitrellaceae</taxon>
        <taxon>Vitrella</taxon>
    </lineage>
</organism>
<sequence>MPIALVPLALGIVMITAAAAAAEVTTTSPSPSMASPPHLTQTNKFPPTTDLAEAGGRPTLTRALQVSPDKRITLFKGRHQIFGQRCGNDTQRLNDRRGGKGNLYWCSPHQARGRAGFNPSDDLVKHQEEARERIRENKQKNENSGGNGWHGHGHGGRRRLR</sequence>
<evidence type="ECO:0000256" key="1">
    <source>
        <dbReference type="SAM" id="MobiDB-lite"/>
    </source>
</evidence>
<evidence type="ECO:0000313" key="4">
    <source>
        <dbReference type="Proteomes" id="UP000041254"/>
    </source>
</evidence>
<keyword evidence="4" id="KW-1185">Reference proteome</keyword>
<evidence type="ECO:0000313" key="3">
    <source>
        <dbReference type="EMBL" id="CEM21231.1"/>
    </source>
</evidence>
<dbReference type="AlphaFoldDB" id="A0A0G4G054"/>
<proteinExistence type="predicted"/>
<evidence type="ECO:0000256" key="2">
    <source>
        <dbReference type="SAM" id="SignalP"/>
    </source>
</evidence>
<feature type="signal peptide" evidence="2">
    <location>
        <begin position="1"/>
        <end position="21"/>
    </location>
</feature>
<name>A0A0G4G054_VITBC</name>
<feature type="compositionally biased region" description="Low complexity" evidence="1">
    <location>
        <begin position="27"/>
        <end position="37"/>
    </location>
</feature>
<dbReference type="VEuPathDB" id="CryptoDB:Vbra_21873"/>
<feature type="region of interest" description="Disordered" evidence="1">
    <location>
        <begin position="27"/>
        <end position="46"/>
    </location>
</feature>
<reference evidence="3 4" key="1">
    <citation type="submission" date="2014-11" db="EMBL/GenBank/DDBJ databases">
        <authorList>
            <person name="Zhu J."/>
            <person name="Qi W."/>
            <person name="Song R."/>
        </authorList>
    </citation>
    <scope>NUCLEOTIDE SEQUENCE [LARGE SCALE GENOMIC DNA]</scope>
</reference>
<feature type="region of interest" description="Disordered" evidence="1">
    <location>
        <begin position="136"/>
        <end position="161"/>
    </location>
</feature>